<dbReference type="CDD" id="cd01439">
    <property type="entry name" value="TCCD_inducible_PARP_like"/>
    <property type="match status" value="1"/>
</dbReference>
<dbReference type="PROSITE" id="PS51154">
    <property type="entry name" value="MACRO"/>
    <property type="match status" value="2"/>
</dbReference>
<dbReference type="GO" id="GO:0070212">
    <property type="term" value="P:protein poly-ADP-ribosylation"/>
    <property type="evidence" value="ECO:0007669"/>
    <property type="project" value="TreeGrafter"/>
</dbReference>
<comment type="subcellular location">
    <subcellularLocation>
        <location evidence="1">Nucleus</location>
    </subcellularLocation>
</comment>
<sequence length="1397" mass="153680">MAHYRFPVFFEARDLTDSEKEKIQKYFKIRRKSGGGECGPVEKVDDDTYKILFLEQEDQERVLGPKTHVIRLTSDQHLKIKTKQYAMNEIKIKQVSQNQQDTPGKDEEKVLVMETYLTQYLQDSPKARRDLDQCLSSLCRSFRILPEEGKVVVKRGAAHSGLPQAKWETQVDNVCFQLKQRYRCYFEVDPARVKTLQENPFMCSENLCTYKELREDLAVVVGEHDAIEKMIQRLDALQVKPQIHRDCGIPLMQFTLVEEEFGKKIKVSSPHIKITMQGRGRPVFEGPEAEVEAACTTLQELVKKIQQRILQLPAPLLAFLTSSGAMETYQTRFQQSLRSPVMLEVGPDLVLSSLTTEALEEAAAALERDLTVETVVLERAETESPGMVTLKEVLSQALQQANHGTMKVQLSYGKPSKADYRMLVQIVGNRKEVDRLKDILLDHKINQTNIHYSLNLPNAVVADHLHRVLELLGVQHSDLQLIPTKSPSPCLHFAGPRQLVQEFYVTLTSTLQSLVCKEYSMEGPGVLQYFNGEGKNNIALLELSHKVLILLSDEEKQSGTGSQPTSPISISNLTMMGKTGPTPAPIPSLPTKVTGGSSSTAPGGSFLTGKKIKLEVVLGHLEDQQVDVLVAPMVKANLLSLKIGQALAKTGGDQLKRNFSQSIRFQKNVEPGDIFQVEGTSTLGCQKIIFVECLPWNATSGSSEKALRCGMRQALSLCEQCALNSVAFPLIGPGVVLKTPVKEAVSILTSEIGLFGLSGLTGSLSNIRIVIHPDYPDSKAVCRDVYGGLNLHRRDGKGQAVFGSLTSDLEEVTLTVGGIQLYLVRGDITNETTDAIVNTTDFNNFDSAVCKSILSVAGPKVKKALKSAQVNRGKIFTSQPGKFPCKAIMHVCGENDPELVQDLTRDILLHCESKGYQSVAIPAICAAAGVDPCIVADAIFSGIVAAVSSCSFQHLVTVRLVLFSMPVFQQFQAAADAMFWTPIRLKTTTPLRASTAPAQTTQPGSLYPDLSSLLPSSLIPAVPPSATFIILGTSVQDVSSVCAGLQQAYTSHCSQQTLAPEELAGLSHAELQDLVGRVNSLGVQLEPSGPGSGAGVVVRGLNEGVNEVMYVMQGALRRQVVERDQRELFNNVVWCIMGQRGDWERFPKEANQKLEKGVTGGVMDAHGCCWNVDLRRKQATAVGSGYVTLVKRLQNLPDFKVPLYWDSLVPGEALQVIPLIPLCAEFERVKADFRTCMRTILKIERVQNVHLRRAFDVQRQQLEDKNGAPVGAGEKMLYHGTTTQACQSIMKTGFNRGFAGQNATVYGLGTYFAVSASYSAKPVYSRPEADGTQCMFVARVLAGFYTLGKSLMRVPPPVSPQQPDIRFDSLVDNQQNPSMFVVFHDSQAYPDYLITFK</sequence>
<dbReference type="Pfam" id="PF23222">
    <property type="entry name" value="RRM_PARP14_1"/>
    <property type="match status" value="1"/>
</dbReference>
<evidence type="ECO:0000256" key="6">
    <source>
        <dbReference type="ARBA" id="ARBA00024347"/>
    </source>
</evidence>
<dbReference type="InterPro" id="IPR043472">
    <property type="entry name" value="Macro_dom-like"/>
</dbReference>
<evidence type="ECO:0000256" key="2">
    <source>
        <dbReference type="ARBA" id="ARBA00022676"/>
    </source>
</evidence>
<dbReference type="Proteomes" id="UP000823561">
    <property type="component" value="Chromosome 24"/>
</dbReference>
<dbReference type="GO" id="GO:0003950">
    <property type="term" value="F:NAD+ poly-ADP-ribosyltransferase activity"/>
    <property type="evidence" value="ECO:0007669"/>
    <property type="project" value="UniProtKB-UniRule"/>
</dbReference>
<evidence type="ECO:0000256" key="4">
    <source>
        <dbReference type="ARBA" id="ARBA00023027"/>
    </source>
</evidence>
<dbReference type="GO" id="GO:0005737">
    <property type="term" value="C:cytoplasm"/>
    <property type="evidence" value="ECO:0007669"/>
    <property type="project" value="TreeGrafter"/>
</dbReference>
<dbReference type="EMBL" id="JADWDJ010000024">
    <property type="protein sequence ID" value="KAG5261066.1"/>
    <property type="molecule type" value="Genomic_DNA"/>
</dbReference>
<keyword evidence="3 7" id="KW-0808">Transferase</keyword>
<dbReference type="InterPro" id="IPR057051">
    <property type="entry name" value="PARP14_RPM_1"/>
</dbReference>
<evidence type="ECO:0000313" key="11">
    <source>
        <dbReference type="Proteomes" id="UP000823561"/>
    </source>
</evidence>
<dbReference type="Gene3D" id="3.90.228.10">
    <property type="match status" value="1"/>
</dbReference>
<dbReference type="GO" id="GO:0010629">
    <property type="term" value="P:negative regulation of gene expression"/>
    <property type="evidence" value="ECO:0007669"/>
    <property type="project" value="TreeGrafter"/>
</dbReference>
<gene>
    <name evidence="10" type="ORF">AALO_G00299610</name>
</gene>
<dbReference type="SUPFAM" id="SSF52949">
    <property type="entry name" value="Macro domain-like"/>
    <property type="match status" value="2"/>
</dbReference>
<name>A0AAV6FHF7_9TELE</name>
<dbReference type="InterPro" id="IPR012317">
    <property type="entry name" value="Poly(ADP-ribose)pol_cat_dom"/>
</dbReference>
<keyword evidence="4 7" id="KW-0520">NAD</keyword>
<dbReference type="GO" id="GO:1990404">
    <property type="term" value="F:NAD+-protein mono-ADP-ribosyltransferase activity"/>
    <property type="evidence" value="ECO:0007669"/>
    <property type="project" value="TreeGrafter"/>
</dbReference>
<evidence type="ECO:0000259" key="8">
    <source>
        <dbReference type="PROSITE" id="PS51059"/>
    </source>
</evidence>
<dbReference type="SUPFAM" id="SSF56399">
    <property type="entry name" value="ADP-ribosylation"/>
    <property type="match status" value="1"/>
</dbReference>
<dbReference type="InterPro" id="IPR012677">
    <property type="entry name" value="Nucleotide-bd_a/b_plait_sf"/>
</dbReference>
<dbReference type="Gene3D" id="3.30.70.330">
    <property type="match status" value="1"/>
</dbReference>
<evidence type="ECO:0000256" key="5">
    <source>
        <dbReference type="ARBA" id="ARBA00023242"/>
    </source>
</evidence>
<feature type="domain" description="Macro" evidence="9">
    <location>
        <begin position="601"/>
        <end position="768"/>
    </location>
</feature>
<dbReference type="Pfam" id="PF01661">
    <property type="entry name" value="Macro"/>
    <property type="match status" value="2"/>
</dbReference>
<dbReference type="Gene3D" id="3.40.220.10">
    <property type="entry name" value="Leucine Aminopeptidase, subunit E, domain 1"/>
    <property type="match status" value="2"/>
</dbReference>
<evidence type="ECO:0000256" key="7">
    <source>
        <dbReference type="RuleBase" id="RU362114"/>
    </source>
</evidence>
<evidence type="ECO:0000259" key="9">
    <source>
        <dbReference type="PROSITE" id="PS51154"/>
    </source>
</evidence>
<comment type="similarity">
    <text evidence="6">Belongs to the ARTD/PARP family.</text>
</comment>
<evidence type="ECO:0000256" key="3">
    <source>
        <dbReference type="ARBA" id="ARBA00022679"/>
    </source>
</evidence>
<protein>
    <recommendedName>
        <fullName evidence="7">Poly [ADP-ribose] polymerase</fullName>
        <shortName evidence="7">PARP</shortName>
        <ecNumber evidence="7">2.4.2.-</ecNumber>
    </recommendedName>
</protein>
<dbReference type="PROSITE" id="PS51059">
    <property type="entry name" value="PARP_CATALYTIC"/>
    <property type="match status" value="1"/>
</dbReference>
<dbReference type="Pfam" id="PF00644">
    <property type="entry name" value="PARP"/>
    <property type="match status" value="1"/>
</dbReference>
<dbReference type="EC" id="2.4.2.-" evidence="7"/>
<dbReference type="PANTHER" id="PTHR14453">
    <property type="entry name" value="PARP/ZINC FINGER CCCH TYPE DOMAIN CONTAINING PROTEIN"/>
    <property type="match status" value="1"/>
</dbReference>
<accession>A0AAV6FHF7</accession>
<keyword evidence="2 7" id="KW-0328">Glycosyltransferase</keyword>
<dbReference type="InterPro" id="IPR002589">
    <property type="entry name" value="Macro_dom"/>
</dbReference>
<comment type="caution">
    <text evidence="10">The sequence shown here is derived from an EMBL/GenBank/DDBJ whole genome shotgun (WGS) entry which is preliminary data.</text>
</comment>
<reference evidence="10" key="1">
    <citation type="submission" date="2020-10" db="EMBL/GenBank/DDBJ databases">
        <title>Chromosome-scale genome assembly of the Allis shad, Alosa alosa.</title>
        <authorList>
            <person name="Margot Z."/>
            <person name="Christophe K."/>
            <person name="Cabau C."/>
            <person name="Louis A."/>
            <person name="Berthelot C."/>
            <person name="Parey E."/>
            <person name="Roest Crollius H."/>
            <person name="Montfort J."/>
            <person name="Robinson-Rechavi M."/>
            <person name="Bucao C."/>
            <person name="Bouchez O."/>
            <person name="Gislard M."/>
            <person name="Lluch J."/>
            <person name="Milhes M."/>
            <person name="Lampietro C."/>
            <person name="Lopez Roques C."/>
            <person name="Donnadieu C."/>
            <person name="Braasch I."/>
            <person name="Desvignes T."/>
            <person name="Postlethwait J."/>
            <person name="Bobe J."/>
            <person name="Guiguen Y."/>
        </authorList>
    </citation>
    <scope>NUCLEOTIDE SEQUENCE</scope>
    <source>
        <strain evidence="10">M-15738</strain>
        <tissue evidence="10">Blood</tissue>
    </source>
</reference>
<organism evidence="10 11">
    <name type="scientific">Alosa alosa</name>
    <name type="common">allis shad</name>
    <dbReference type="NCBI Taxonomy" id="278164"/>
    <lineage>
        <taxon>Eukaryota</taxon>
        <taxon>Metazoa</taxon>
        <taxon>Chordata</taxon>
        <taxon>Craniata</taxon>
        <taxon>Vertebrata</taxon>
        <taxon>Euteleostomi</taxon>
        <taxon>Actinopterygii</taxon>
        <taxon>Neopterygii</taxon>
        <taxon>Teleostei</taxon>
        <taxon>Clupei</taxon>
        <taxon>Clupeiformes</taxon>
        <taxon>Clupeoidei</taxon>
        <taxon>Clupeidae</taxon>
        <taxon>Alosa</taxon>
    </lineage>
</organism>
<evidence type="ECO:0000313" key="10">
    <source>
        <dbReference type="EMBL" id="KAG5261066.1"/>
    </source>
</evidence>
<evidence type="ECO:0000256" key="1">
    <source>
        <dbReference type="ARBA" id="ARBA00004123"/>
    </source>
</evidence>
<dbReference type="GO" id="GO:0005634">
    <property type="term" value="C:nucleus"/>
    <property type="evidence" value="ECO:0007669"/>
    <property type="project" value="UniProtKB-SubCell"/>
</dbReference>
<keyword evidence="5" id="KW-0539">Nucleus</keyword>
<dbReference type="FunFam" id="3.90.228.10:FF:000008">
    <property type="entry name" value="Poly [ADP-ribose] polymerase"/>
    <property type="match status" value="1"/>
</dbReference>
<dbReference type="SMART" id="SM00506">
    <property type="entry name" value="A1pp"/>
    <property type="match status" value="1"/>
</dbReference>
<dbReference type="InterPro" id="IPR052056">
    <property type="entry name" value="Mono-ARTD/PARP"/>
</dbReference>
<dbReference type="PANTHER" id="PTHR14453:SF107">
    <property type="entry name" value="POLY [ADP-RIBOSE] POLYMERASE"/>
    <property type="match status" value="1"/>
</dbReference>
<keyword evidence="11" id="KW-1185">Reference proteome</keyword>
<proteinExistence type="inferred from homology"/>
<feature type="domain" description="Macro" evidence="9">
    <location>
        <begin position="808"/>
        <end position="979"/>
    </location>
</feature>
<feature type="domain" description="PARP catalytic" evidence="8">
    <location>
        <begin position="1201"/>
        <end position="1397"/>
    </location>
</feature>
<dbReference type="GO" id="GO:0003714">
    <property type="term" value="F:transcription corepressor activity"/>
    <property type="evidence" value="ECO:0007669"/>
    <property type="project" value="TreeGrafter"/>
</dbReference>